<feature type="region of interest" description="Disordered" evidence="1">
    <location>
        <begin position="123"/>
        <end position="159"/>
    </location>
</feature>
<evidence type="ECO:0000256" key="1">
    <source>
        <dbReference type="SAM" id="MobiDB-lite"/>
    </source>
</evidence>
<organism evidence="2 3">
    <name type="scientific">Lecanosticta acicola</name>
    <dbReference type="NCBI Taxonomy" id="111012"/>
    <lineage>
        <taxon>Eukaryota</taxon>
        <taxon>Fungi</taxon>
        <taxon>Dikarya</taxon>
        <taxon>Ascomycota</taxon>
        <taxon>Pezizomycotina</taxon>
        <taxon>Dothideomycetes</taxon>
        <taxon>Dothideomycetidae</taxon>
        <taxon>Mycosphaerellales</taxon>
        <taxon>Mycosphaerellaceae</taxon>
        <taxon>Lecanosticta</taxon>
    </lineage>
</organism>
<proteinExistence type="predicted"/>
<comment type="caution">
    <text evidence="2">The sequence shown here is derived from an EMBL/GenBank/DDBJ whole genome shotgun (WGS) entry which is preliminary data.</text>
</comment>
<sequence length="159" mass="16924">MSSTGGTPPTLATPSHQSDRILGFREQILANAAVVFPWAVQSHIDRFLLETTKPQDVFDIIIVLAEKTLLRAILVYGPITARQIAAQGAGENTTEQALDSLLALLTAHLGIWFQWHKLPPTDGNGPSIKMPPAHGSNLNGAASPQLGQGTGAAQACRRD</sequence>
<dbReference type="AlphaFoldDB" id="A0AAI8YYE8"/>
<dbReference type="EMBL" id="CAVMBE010000022">
    <property type="protein sequence ID" value="CAK4004882.1"/>
    <property type="molecule type" value="Genomic_DNA"/>
</dbReference>
<protein>
    <submittedName>
        <fullName evidence="2">Uncharacterized protein</fullName>
    </submittedName>
</protein>
<keyword evidence="3" id="KW-1185">Reference proteome</keyword>
<feature type="compositionally biased region" description="Polar residues" evidence="1">
    <location>
        <begin position="136"/>
        <end position="147"/>
    </location>
</feature>
<name>A0AAI8YYE8_9PEZI</name>
<evidence type="ECO:0000313" key="2">
    <source>
        <dbReference type="EMBL" id="CAK4004882.1"/>
    </source>
</evidence>
<reference evidence="2" key="1">
    <citation type="submission" date="2023-11" db="EMBL/GenBank/DDBJ databases">
        <authorList>
            <person name="Alioto T."/>
            <person name="Alioto T."/>
            <person name="Gomez Garrido J."/>
        </authorList>
    </citation>
    <scope>NUCLEOTIDE SEQUENCE</scope>
</reference>
<gene>
    <name evidence="2" type="ORF">LECACI_7A004276</name>
</gene>
<dbReference type="Proteomes" id="UP001296104">
    <property type="component" value="Unassembled WGS sequence"/>
</dbReference>
<evidence type="ECO:0000313" key="3">
    <source>
        <dbReference type="Proteomes" id="UP001296104"/>
    </source>
</evidence>
<accession>A0AAI8YYE8</accession>